<dbReference type="GO" id="GO:0003723">
    <property type="term" value="F:RNA binding"/>
    <property type="evidence" value="ECO:0007669"/>
    <property type="project" value="UniProtKB-UniRule"/>
</dbReference>
<evidence type="ECO:0000259" key="7">
    <source>
        <dbReference type="PROSITE" id="PS51309"/>
    </source>
</evidence>
<feature type="compositionally biased region" description="Basic and acidic residues" evidence="5">
    <location>
        <begin position="433"/>
        <end position="445"/>
    </location>
</feature>
<dbReference type="SMART" id="SM00360">
    <property type="entry name" value="RRM"/>
    <property type="match status" value="3"/>
</dbReference>
<dbReference type="SUPFAM" id="SSF63570">
    <property type="entry name" value="PABC (PABP) domain"/>
    <property type="match status" value="1"/>
</dbReference>
<keyword evidence="2" id="KW-0677">Repeat</keyword>
<dbReference type="STRING" id="1882483.A0A317XPL6"/>
<feature type="region of interest" description="Disordered" evidence="5">
    <location>
        <begin position="640"/>
        <end position="679"/>
    </location>
</feature>
<evidence type="ECO:0000313" key="9">
    <source>
        <dbReference type="Proteomes" id="UP000246740"/>
    </source>
</evidence>
<accession>A0A317XPL6</accession>
<dbReference type="InterPro" id="IPR012677">
    <property type="entry name" value="Nucleotide-bd_a/b_plait_sf"/>
</dbReference>
<dbReference type="Gene3D" id="1.10.1900.10">
    <property type="entry name" value="c-terminal domain of poly(a) binding protein"/>
    <property type="match status" value="2"/>
</dbReference>
<feature type="compositionally biased region" description="Polar residues" evidence="5">
    <location>
        <begin position="30"/>
        <end position="47"/>
    </location>
</feature>
<name>A0A317XPL6_9BASI</name>
<feature type="compositionally biased region" description="Polar residues" evidence="5">
    <location>
        <begin position="646"/>
        <end position="665"/>
    </location>
</feature>
<dbReference type="OrthoDB" id="6159137at2759"/>
<feature type="domain" description="RRM" evidence="6">
    <location>
        <begin position="310"/>
        <end position="387"/>
    </location>
</feature>
<dbReference type="PROSITE" id="PS50102">
    <property type="entry name" value="RRM"/>
    <property type="match status" value="2"/>
</dbReference>
<evidence type="ECO:0000256" key="1">
    <source>
        <dbReference type="ARBA" id="ARBA00008557"/>
    </source>
</evidence>
<dbReference type="EMBL" id="KZ819193">
    <property type="protein sequence ID" value="PWZ00235.1"/>
    <property type="molecule type" value="Genomic_DNA"/>
</dbReference>
<evidence type="ECO:0000256" key="5">
    <source>
        <dbReference type="SAM" id="MobiDB-lite"/>
    </source>
</evidence>
<dbReference type="InterPro" id="IPR002004">
    <property type="entry name" value="PABP_HYD_C"/>
</dbReference>
<organism evidence="8 9">
    <name type="scientific">Testicularia cyperi</name>
    <dbReference type="NCBI Taxonomy" id="1882483"/>
    <lineage>
        <taxon>Eukaryota</taxon>
        <taxon>Fungi</taxon>
        <taxon>Dikarya</taxon>
        <taxon>Basidiomycota</taxon>
        <taxon>Ustilaginomycotina</taxon>
        <taxon>Ustilaginomycetes</taxon>
        <taxon>Ustilaginales</taxon>
        <taxon>Anthracoideaceae</taxon>
        <taxon>Testicularia</taxon>
    </lineage>
</organism>
<feature type="domain" description="RRM" evidence="6">
    <location>
        <begin position="145"/>
        <end position="226"/>
    </location>
</feature>
<feature type="compositionally biased region" description="Gly residues" evidence="5">
    <location>
        <begin position="401"/>
        <end position="419"/>
    </location>
</feature>
<evidence type="ECO:0000259" key="6">
    <source>
        <dbReference type="PROSITE" id="PS50102"/>
    </source>
</evidence>
<comment type="similarity">
    <text evidence="1">Belongs to the polyadenylate-binding protein type-1 family.</text>
</comment>
<dbReference type="PROSITE" id="PS51309">
    <property type="entry name" value="PABC"/>
    <property type="match status" value="1"/>
</dbReference>
<dbReference type="Proteomes" id="UP000246740">
    <property type="component" value="Unassembled WGS sequence"/>
</dbReference>
<evidence type="ECO:0000256" key="4">
    <source>
        <dbReference type="PROSITE-ProRule" id="PRU00176"/>
    </source>
</evidence>
<feature type="region of interest" description="Disordered" evidence="5">
    <location>
        <begin position="398"/>
        <end position="458"/>
    </location>
</feature>
<dbReference type="Pfam" id="PF00076">
    <property type="entry name" value="RRM_1"/>
    <property type="match status" value="2"/>
</dbReference>
<evidence type="ECO:0000313" key="8">
    <source>
        <dbReference type="EMBL" id="PWZ00235.1"/>
    </source>
</evidence>
<dbReference type="InterPro" id="IPR035979">
    <property type="entry name" value="RBD_domain_sf"/>
</dbReference>
<dbReference type="InterPro" id="IPR000504">
    <property type="entry name" value="RRM_dom"/>
</dbReference>
<dbReference type="CDD" id="cd00590">
    <property type="entry name" value="RRM_SF"/>
    <property type="match status" value="2"/>
</dbReference>
<dbReference type="SUPFAM" id="SSF54928">
    <property type="entry name" value="RNA-binding domain, RBD"/>
    <property type="match status" value="2"/>
</dbReference>
<dbReference type="AlphaFoldDB" id="A0A317XPL6"/>
<dbReference type="Pfam" id="PF00658">
    <property type="entry name" value="MLLE"/>
    <property type="match status" value="1"/>
</dbReference>
<feature type="compositionally biased region" description="Polar residues" evidence="5">
    <location>
        <begin position="559"/>
        <end position="569"/>
    </location>
</feature>
<feature type="region of interest" description="Disordered" evidence="5">
    <location>
        <begin position="544"/>
        <end position="569"/>
    </location>
</feature>
<keyword evidence="3 4" id="KW-0694">RNA-binding</keyword>
<sequence length="803" mass="84965">MSDSIYAPHNQSKLEAARAADAAVTPSDAVDSTSPAAEKSFSAQPSIQEVDEEIPPNPHLVRPLLYISGVDPNVTDKELAGSVFESVLPVRLKIDRSVADGSTASGTVEFQTLEKAEKAYAIVRPPIQLRISEDASQDDPPATAKPLLVKQLPPSTDDAMVYDMFRAFGPLVRATCLLTNPAGIHTGFKGMASLQYYTEEDAQRAQDEMHCVEVGGKTISVAVDTVVRKVSSGNASEFSAAAPAFVPGKSMSAAAPAFAPSNRVVSDGSSASIYAPAPLSTSSAENGVRPQGSKSNLQYSNQAATYVDPTNLFIKNLDPEYDSNDLFNSFRSFGRIVSARVMRDAEGKSREFGFVSFTNAAEASRALQAMDNKKLKSKKITVRLHEPKTMRQEKLAARFGSSGGEGAEGNGSASPGGEGSDSNGSPAGTPKLGSREPTSKADKRQSRSYFKAGVPANSDGMVDEEQLRSLSAVVRNELLAGEFNRRVQQLPSIKPESVDGIVSQLVDLRLADAVDALNNPISLIQRVNDARDNLPQSPVKLPTSLPPASSGHLGVPGQRTVSGTSSVGDNASIMSAAPASTKERERLLKAVIGISEPGAPVEDIADMLASLPKKDRALCLFNPEFLRQKVDEAKDIIDMSDESEGETTSPSTLQNKAETTQSNGKASDGVETKVAAASPAPSASIHTIATLAALPASEIVELATSPSGQLSSGLPLPKADPEVVKSTDAFIDSLAGKPAHDQKQKLGDQLFKKVRTFGVKGAPKITIHLLDTEDLRSLAHLMNSYEPVLKEKVLQKVAAGLNK</sequence>
<feature type="domain" description="PABC" evidence="7">
    <location>
        <begin position="726"/>
        <end position="803"/>
    </location>
</feature>
<dbReference type="PANTHER" id="PTHR24012">
    <property type="entry name" value="RNA BINDING PROTEIN"/>
    <property type="match status" value="1"/>
</dbReference>
<protein>
    <submittedName>
        <fullName evidence="8">Uncharacterized protein</fullName>
    </submittedName>
</protein>
<keyword evidence="9" id="KW-1185">Reference proteome</keyword>
<evidence type="ECO:0000256" key="2">
    <source>
        <dbReference type="ARBA" id="ARBA00022737"/>
    </source>
</evidence>
<feature type="region of interest" description="Disordered" evidence="5">
    <location>
        <begin position="25"/>
        <end position="55"/>
    </location>
</feature>
<evidence type="ECO:0000256" key="3">
    <source>
        <dbReference type="ARBA" id="ARBA00022884"/>
    </source>
</evidence>
<feature type="region of interest" description="Disordered" evidence="5">
    <location>
        <begin position="1"/>
        <end position="20"/>
    </location>
</feature>
<dbReference type="Gene3D" id="3.30.70.330">
    <property type="match status" value="2"/>
</dbReference>
<feature type="compositionally biased region" description="Polar residues" evidence="5">
    <location>
        <begin position="1"/>
        <end position="13"/>
    </location>
</feature>
<gene>
    <name evidence="8" type="ORF">BCV70DRAFT_200386</name>
</gene>
<reference evidence="8 9" key="1">
    <citation type="journal article" date="2018" name="Mol. Biol. Evol.">
        <title>Broad Genomic Sampling Reveals a Smut Pathogenic Ancestry of the Fungal Clade Ustilaginomycotina.</title>
        <authorList>
            <person name="Kijpornyongpan T."/>
            <person name="Mondo S.J."/>
            <person name="Barry K."/>
            <person name="Sandor L."/>
            <person name="Lee J."/>
            <person name="Lipzen A."/>
            <person name="Pangilinan J."/>
            <person name="LaButti K."/>
            <person name="Hainaut M."/>
            <person name="Henrissat B."/>
            <person name="Grigoriev I.V."/>
            <person name="Spatafora J.W."/>
            <person name="Aime M.C."/>
        </authorList>
    </citation>
    <scope>NUCLEOTIDE SEQUENCE [LARGE SCALE GENOMIC DNA]</scope>
    <source>
        <strain evidence="8 9">MCA 3645</strain>
    </source>
</reference>
<dbReference type="InterPro" id="IPR036053">
    <property type="entry name" value="PABP-dom"/>
</dbReference>
<proteinExistence type="inferred from homology"/>
<dbReference type="InParanoid" id="A0A317XPL6"/>